<dbReference type="InterPro" id="IPR056072">
    <property type="entry name" value="SNTX_MACPF/CDC-like_dom"/>
</dbReference>
<keyword evidence="4" id="KW-0800">Toxin</keyword>
<evidence type="ECO:0000256" key="1">
    <source>
        <dbReference type="ARBA" id="ARBA00004613"/>
    </source>
</evidence>
<evidence type="ECO:0000256" key="5">
    <source>
        <dbReference type="ARBA" id="ARBA00022735"/>
    </source>
</evidence>
<proteinExistence type="inferred from homology"/>
<dbReference type="Pfam" id="PF18078">
    <property type="entry name" value="Thioredoxin_11"/>
    <property type="match status" value="1"/>
</dbReference>
<evidence type="ECO:0000256" key="6">
    <source>
        <dbReference type="ARBA" id="ARBA00022852"/>
    </source>
</evidence>
<keyword evidence="9" id="KW-1185">Reference proteome</keyword>
<dbReference type="PANTHER" id="PTHR31594">
    <property type="entry name" value="AIG1-TYPE G DOMAIN-CONTAINING PROTEIN"/>
    <property type="match status" value="1"/>
</dbReference>
<dbReference type="CDD" id="cd16040">
    <property type="entry name" value="SPRY_PRY_SNTX"/>
    <property type="match status" value="1"/>
</dbReference>
<comment type="subcellular location">
    <subcellularLocation>
        <location evidence="1">Secreted</location>
    </subcellularLocation>
</comment>
<evidence type="ECO:0000256" key="2">
    <source>
        <dbReference type="ARBA" id="ARBA00006480"/>
    </source>
</evidence>
<dbReference type="InterPro" id="IPR013320">
    <property type="entry name" value="ConA-like_dom_sf"/>
</dbReference>
<keyword evidence="5" id="KW-0354">Hemolysis</keyword>
<dbReference type="SMART" id="SM00449">
    <property type="entry name" value="SPRY"/>
    <property type="match status" value="1"/>
</dbReference>
<protein>
    <submittedName>
        <fullName evidence="8">Stonustoxin subunit alpha-like</fullName>
    </submittedName>
</protein>
<dbReference type="GO" id="GO:0090729">
    <property type="term" value="F:toxin activity"/>
    <property type="evidence" value="ECO:0007669"/>
    <property type="project" value="UniProtKB-KW"/>
</dbReference>
<dbReference type="PANTHER" id="PTHR31594:SF16">
    <property type="entry name" value="SI:CH211-281L24.3"/>
    <property type="match status" value="1"/>
</dbReference>
<evidence type="ECO:0000256" key="4">
    <source>
        <dbReference type="ARBA" id="ARBA00022656"/>
    </source>
</evidence>
<dbReference type="InterPro" id="IPR003877">
    <property type="entry name" value="SPRY_dom"/>
</dbReference>
<dbReference type="Pfam" id="PF21109">
    <property type="entry name" value="Stonustoxin_helical"/>
    <property type="match status" value="1"/>
</dbReference>
<dbReference type="InterPro" id="IPR043136">
    <property type="entry name" value="B30.2/SPRY_sf"/>
</dbReference>
<dbReference type="PROSITE" id="PS50188">
    <property type="entry name" value="B302_SPRY"/>
    <property type="match status" value="1"/>
</dbReference>
<feature type="domain" description="B30.2/SPRY" evidence="7">
    <location>
        <begin position="487"/>
        <end position="684"/>
    </location>
</feature>
<dbReference type="InterPro" id="IPR048997">
    <property type="entry name" value="Stonustoxin-like_helical"/>
</dbReference>
<reference evidence="8 9" key="1">
    <citation type="journal article" date="2014" name="Nature">
        <title>The genomic substrate for adaptive radiation in African cichlid fish.</title>
        <authorList>
            <person name="Brawand D."/>
            <person name="Wagner C.E."/>
            <person name="Li Y.I."/>
            <person name="Malinsky M."/>
            <person name="Keller I."/>
            <person name="Fan S."/>
            <person name="Simakov O."/>
            <person name="Ng A.Y."/>
            <person name="Lim Z.W."/>
            <person name="Bezault E."/>
            <person name="Turner-Maier J."/>
            <person name="Johnson J."/>
            <person name="Alcazar R."/>
            <person name="Noh H.J."/>
            <person name="Russell P."/>
            <person name="Aken B."/>
            <person name="Alfoldi J."/>
            <person name="Amemiya C."/>
            <person name="Azzouzi N."/>
            <person name="Baroiller J.F."/>
            <person name="Barloy-Hubler F."/>
            <person name="Berlin A."/>
            <person name="Bloomquist R."/>
            <person name="Carleton K.L."/>
            <person name="Conte M.A."/>
            <person name="D'Cotta H."/>
            <person name="Eshel O."/>
            <person name="Gaffney L."/>
            <person name="Galibert F."/>
            <person name="Gante H.F."/>
            <person name="Gnerre S."/>
            <person name="Greuter L."/>
            <person name="Guyon R."/>
            <person name="Haddad N.S."/>
            <person name="Haerty W."/>
            <person name="Harris R.M."/>
            <person name="Hofmann H.A."/>
            <person name="Hourlier T."/>
            <person name="Hulata G."/>
            <person name="Jaffe D.B."/>
            <person name="Lara M."/>
            <person name="Lee A.P."/>
            <person name="MacCallum I."/>
            <person name="Mwaiko S."/>
            <person name="Nikaido M."/>
            <person name="Nishihara H."/>
            <person name="Ozouf-Costaz C."/>
            <person name="Penman D.J."/>
            <person name="Przybylski D."/>
            <person name="Rakotomanga M."/>
            <person name="Renn S.C.P."/>
            <person name="Ribeiro F.J."/>
            <person name="Ron M."/>
            <person name="Salzburger W."/>
            <person name="Sanchez-Pulido L."/>
            <person name="Santos M.E."/>
            <person name="Searle S."/>
            <person name="Sharpe T."/>
            <person name="Swofford R."/>
            <person name="Tan F.J."/>
            <person name="Williams L."/>
            <person name="Young S."/>
            <person name="Yin S."/>
            <person name="Okada N."/>
            <person name="Kocher T.D."/>
            <person name="Miska E.A."/>
            <person name="Lander E.S."/>
            <person name="Venkatesh B."/>
            <person name="Fernald R.D."/>
            <person name="Meyer A."/>
            <person name="Ponting C.P."/>
            <person name="Streelman J.T."/>
            <person name="Lindblad-Toh K."/>
            <person name="Seehausen O."/>
            <person name="Di Palma F."/>
        </authorList>
    </citation>
    <scope>NUCLEOTIDE SEQUENCE</scope>
</reference>
<evidence type="ECO:0000313" key="9">
    <source>
        <dbReference type="Proteomes" id="UP000265160"/>
    </source>
</evidence>
<sequence length="684" mass="77467">MDSKIMEVAALGRPFTLGMLYDARSDKLIPGNFSLFSLLEKNQHSSEFEVSASDSTKTKSSLLDVNASLKASFLGGLIEVGGSAKYLNDNKKSHHQSRVTLQYKATTKFKQLMLTPDETKNTQQAEDVKNLATHVVTGILYGANAFFVFDSEKLDDSSIQVIEGSMQAVIKKIPSFNVDGKVDIKLSDEEKAVTDKFTCKFYGDFILESNPGTFEDAVKTFIQLPKLLGENRENCVPLKVTLMPLKILDPEAPEAVTEISIGLVIKAQDALKDLYNLEIRCNDLLDDRVVRSFPQIQEKLSRFKKLCQYFRSSIQKTMAEKLPSIRAGEEDKQELVKVFYDRDKSPFSQERLTKWIKDEEREVTIIRYFVDMMEGTKIISDQSELDREVFKPGVEEVLCFVFTSLKSTDPYLQNMSDYLEKKKLEGTDGNTPPTQDQWYRSDEAIKQMTEKAEAVKNCSRLFITAIQNDQYKGGSIYHYRNTNLVTDDFSGPDVTDVSLFPSDACGLTVDPNTVNNNLILSEGNKKVTNGEWQSYPDHPERFEVWPHFLCREALTGRHYWEVELNMNKGADAAAAVCYRKLERKGKGRLTGFGWNNISWSLGFKWDPDPTYYAEHDSMTTNHPLPPSGCPRLGVFLDWPAGTLSYYTVSFNKLSHIHTFRTKFSEPVVPAFKVCSKNSSVLLCL</sequence>
<dbReference type="SMART" id="SM00589">
    <property type="entry name" value="PRY"/>
    <property type="match status" value="1"/>
</dbReference>
<dbReference type="GeneTree" id="ENSGT00390000014380"/>
<name>A0A3P9CE33_9CICH</name>
<dbReference type="SUPFAM" id="SSF49899">
    <property type="entry name" value="Concanavalin A-like lectins/glucanases"/>
    <property type="match status" value="1"/>
</dbReference>
<reference evidence="8" key="3">
    <citation type="submission" date="2025-09" db="UniProtKB">
        <authorList>
            <consortium name="Ensembl"/>
        </authorList>
    </citation>
    <scope>IDENTIFICATION</scope>
</reference>
<dbReference type="PRINTS" id="PR01407">
    <property type="entry name" value="BUTYPHLNCDUF"/>
</dbReference>
<dbReference type="InterPro" id="IPR052090">
    <property type="entry name" value="Cytolytic_pore-forming_toxin"/>
</dbReference>
<comment type="similarity">
    <text evidence="2">Belongs to the SNTX/VTX toxin family.</text>
</comment>
<dbReference type="AlphaFoldDB" id="A0A3P9CE33"/>
<dbReference type="InterPro" id="IPR001870">
    <property type="entry name" value="B30.2/SPRY"/>
</dbReference>
<dbReference type="GO" id="GO:0005576">
    <property type="term" value="C:extracellular region"/>
    <property type="evidence" value="ECO:0007669"/>
    <property type="project" value="UniProtKB-SubCell"/>
</dbReference>
<dbReference type="Proteomes" id="UP000265160">
    <property type="component" value="LG8"/>
</dbReference>
<accession>A0A3P9CE33</accession>
<evidence type="ECO:0000313" key="8">
    <source>
        <dbReference type="Ensembl" id="ENSMZEP00005020510.1"/>
    </source>
</evidence>
<dbReference type="Gene3D" id="2.60.120.920">
    <property type="match status" value="1"/>
</dbReference>
<dbReference type="InterPro" id="IPR003879">
    <property type="entry name" value="Butyrophylin_SPRY"/>
</dbReference>
<keyword evidence="3" id="KW-0964">Secreted</keyword>
<keyword evidence="6" id="KW-0204">Cytolysis</keyword>
<reference evidence="8" key="2">
    <citation type="submission" date="2025-08" db="UniProtKB">
        <authorList>
            <consortium name="Ensembl"/>
        </authorList>
    </citation>
    <scope>IDENTIFICATION</scope>
</reference>
<evidence type="ECO:0000256" key="3">
    <source>
        <dbReference type="ARBA" id="ARBA00022525"/>
    </source>
</evidence>
<dbReference type="Pfam" id="PF24674">
    <property type="entry name" value="MACPF_SNTX"/>
    <property type="match status" value="1"/>
</dbReference>
<evidence type="ECO:0000259" key="7">
    <source>
        <dbReference type="PROSITE" id="PS50188"/>
    </source>
</evidence>
<dbReference type="Pfam" id="PF00622">
    <property type="entry name" value="SPRY"/>
    <property type="match status" value="1"/>
</dbReference>
<organism evidence="8 9">
    <name type="scientific">Maylandia zebra</name>
    <name type="common">zebra mbuna</name>
    <dbReference type="NCBI Taxonomy" id="106582"/>
    <lineage>
        <taxon>Eukaryota</taxon>
        <taxon>Metazoa</taxon>
        <taxon>Chordata</taxon>
        <taxon>Craniata</taxon>
        <taxon>Vertebrata</taxon>
        <taxon>Euteleostomi</taxon>
        <taxon>Actinopterygii</taxon>
        <taxon>Neopterygii</taxon>
        <taxon>Teleostei</taxon>
        <taxon>Neoteleostei</taxon>
        <taxon>Acanthomorphata</taxon>
        <taxon>Ovalentaria</taxon>
        <taxon>Cichlomorphae</taxon>
        <taxon>Cichliformes</taxon>
        <taxon>Cichlidae</taxon>
        <taxon>African cichlids</taxon>
        <taxon>Pseudocrenilabrinae</taxon>
        <taxon>Haplochromini</taxon>
        <taxon>Maylandia</taxon>
        <taxon>Maylandia zebra complex</taxon>
    </lineage>
</organism>
<dbReference type="GO" id="GO:0031640">
    <property type="term" value="P:killing of cells of another organism"/>
    <property type="evidence" value="ECO:0007669"/>
    <property type="project" value="UniProtKB-KW"/>
</dbReference>
<dbReference type="Pfam" id="PF13765">
    <property type="entry name" value="PRY"/>
    <property type="match status" value="1"/>
</dbReference>
<dbReference type="Ensembl" id="ENSMZET00005021168.1">
    <property type="protein sequence ID" value="ENSMZEP00005020510.1"/>
    <property type="gene ID" value="ENSMZEG00005010660.1"/>
</dbReference>
<dbReference type="InterPro" id="IPR040581">
    <property type="entry name" value="Thioredoxin_11"/>
</dbReference>
<dbReference type="InterPro" id="IPR006574">
    <property type="entry name" value="PRY"/>
</dbReference>